<keyword evidence="7" id="KW-1185">Reference proteome</keyword>
<evidence type="ECO:0000256" key="3">
    <source>
        <dbReference type="ARBA" id="ARBA00023242"/>
    </source>
</evidence>
<dbReference type="InterPro" id="IPR045147">
    <property type="entry name" value="ARI3A/B/C"/>
</dbReference>
<feature type="compositionally biased region" description="Basic and acidic residues" evidence="4">
    <location>
        <begin position="387"/>
        <end position="397"/>
    </location>
</feature>
<sequence>MKPLSFQHCLQHANFLDQTAYGKNTLYPLPLELVPILCLGRLRLNLPLLVSRNMCSTMRLNPPLLNATEPTSTGINKFVFHNATEPTSTGINKFVFHNATEPTSTGIKKYVFHEDLLVNKLLKNSPINPPPPPHPRQKNLFAIKCFRFSQWGSIQVSNKIGKKKIIIHPFTAILITNIGFQVKVLYMKYLYPFECEKMKLSNPAELQCAIDGNRREGRRSSYGMEYLGPYGEMVQPPLLPLQNLQSLQNFQNLQNLGNPMLRPQLNGNTTASPHPLASHDYLLGRGGSPPGSQEALLEATRLTMWKLYNQGLVGGNQVLGGGPPPGPHSLHNDIQEDVLKPTPPPHHPILAPPFPAQNEALNLHMKDECSTSLPGLPGFLQRPRLKSPSEVRERGQEEQGVAPPAAKRQAANEDPCELRFPPPSTPTPTPTGQSAPGANIKITSRGDGRNSDQSLVVSMEINGILYQGVLFAQAPRHRIS</sequence>
<gene>
    <name evidence="6" type="ORF">MNOR_LOCUS37796</name>
</gene>
<keyword evidence="3" id="KW-0539">Nucleus</keyword>
<name>A0AAV2SLJ2_MEGNR</name>
<reference evidence="6 7" key="1">
    <citation type="submission" date="2024-05" db="EMBL/GenBank/DDBJ databases">
        <authorList>
            <person name="Wallberg A."/>
        </authorList>
    </citation>
    <scope>NUCLEOTIDE SEQUENCE [LARGE SCALE GENOMIC DNA]</scope>
</reference>
<keyword evidence="1" id="KW-0805">Transcription regulation</keyword>
<dbReference type="InterPro" id="IPR036431">
    <property type="entry name" value="ARID_dom_sf"/>
</dbReference>
<dbReference type="Proteomes" id="UP001497623">
    <property type="component" value="Unassembled WGS sequence"/>
</dbReference>
<feature type="domain" description="REKLES" evidence="5">
    <location>
        <begin position="390"/>
        <end position="477"/>
    </location>
</feature>
<comment type="caution">
    <text evidence="6">The sequence shown here is derived from an EMBL/GenBank/DDBJ whole genome shotgun (WGS) entry which is preliminary data.</text>
</comment>
<evidence type="ECO:0000256" key="1">
    <source>
        <dbReference type="ARBA" id="ARBA00023015"/>
    </source>
</evidence>
<feature type="compositionally biased region" description="Pro residues" evidence="4">
    <location>
        <begin position="420"/>
        <end position="429"/>
    </location>
</feature>
<dbReference type="PROSITE" id="PS51486">
    <property type="entry name" value="REKLES"/>
    <property type="match status" value="1"/>
</dbReference>
<evidence type="ECO:0000256" key="2">
    <source>
        <dbReference type="ARBA" id="ARBA00023163"/>
    </source>
</evidence>
<evidence type="ECO:0000313" key="7">
    <source>
        <dbReference type="Proteomes" id="UP001497623"/>
    </source>
</evidence>
<dbReference type="GO" id="GO:0006357">
    <property type="term" value="P:regulation of transcription by RNA polymerase II"/>
    <property type="evidence" value="ECO:0007669"/>
    <property type="project" value="InterPro"/>
</dbReference>
<feature type="region of interest" description="Disordered" evidence="4">
    <location>
        <begin position="368"/>
        <end position="451"/>
    </location>
</feature>
<dbReference type="PANTHER" id="PTHR15348:SF0">
    <property type="entry name" value="PROTEIN DEAD RINGER"/>
    <property type="match status" value="1"/>
</dbReference>
<proteinExistence type="predicted"/>
<dbReference type="InterPro" id="IPR023334">
    <property type="entry name" value="REKLES_domain"/>
</dbReference>
<accession>A0AAV2SLJ2</accession>
<feature type="non-terminal residue" evidence="6">
    <location>
        <position position="480"/>
    </location>
</feature>
<organism evidence="6 7">
    <name type="scientific">Meganyctiphanes norvegica</name>
    <name type="common">Northern krill</name>
    <name type="synonym">Thysanopoda norvegica</name>
    <dbReference type="NCBI Taxonomy" id="48144"/>
    <lineage>
        <taxon>Eukaryota</taxon>
        <taxon>Metazoa</taxon>
        <taxon>Ecdysozoa</taxon>
        <taxon>Arthropoda</taxon>
        <taxon>Crustacea</taxon>
        <taxon>Multicrustacea</taxon>
        <taxon>Malacostraca</taxon>
        <taxon>Eumalacostraca</taxon>
        <taxon>Eucarida</taxon>
        <taxon>Euphausiacea</taxon>
        <taxon>Euphausiidae</taxon>
        <taxon>Meganyctiphanes</taxon>
    </lineage>
</organism>
<dbReference type="GO" id="GO:0003677">
    <property type="term" value="F:DNA binding"/>
    <property type="evidence" value="ECO:0007669"/>
    <property type="project" value="InterPro"/>
</dbReference>
<evidence type="ECO:0000259" key="5">
    <source>
        <dbReference type="PROSITE" id="PS51486"/>
    </source>
</evidence>
<dbReference type="AlphaFoldDB" id="A0AAV2SLJ2"/>
<dbReference type="EMBL" id="CAXKWB010079436">
    <property type="protein sequence ID" value="CAL4203591.1"/>
    <property type="molecule type" value="Genomic_DNA"/>
</dbReference>
<evidence type="ECO:0000256" key="4">
    <source>
        <dbReference type="SAM" id="MobiDB-lite"/>
    </source>
</evidence>
<evidence type="ECO:0000313" key="6">
    <source>
        <dbReference type="EMBL" id="CAL4203591.1"/>
    </source>
</evidence>
<dbReference type="Gene3D" id="1.10.150.60">
    <property type="entry name" value="ARID DNA-binding domain"/>
    <property type="match status" value="1"/>
</dbReference>
<dbReference type="GO" id="GO:0005634">
    <property type="term" value="C:nucleus"/>
    <property type="evidence" value="ECO:0007669"/>
    <property type="project" value="TreeGrafter"/>
</dbReference>
<dbReference type="PANTHER" id="PTHR15348">
    <property type="entry name" value="AT-RICH INTERACTIVE DOMAIN-CONTAINING PROTEIN ARID DOMAIN- CONTAINING PROTEIN DEAD RINGER PROTEIN B-CELL REGULATOR OF IGH TRANSCRIPTION BRIGHT"/>
    <property type="match status" value="1"/>
</dbReference>
<dbReference type="SUPFAM" id="SSF46774">
    <property type="entry name" value="ARID-like"/>
    <property type="match status" value="1"/>
</dbReference>
<keyword evidence="2" id="KW-0804">Transcription</keyword>
<protein>
    <recommendedName>
        <fullName evidence="5">REKLES domain-containing protein</fullName>
    </recommendedName>
</protein>